<dbReference type="STRING" id="563192.HMPREF0179_00317"/>
<sequence length="483" mass="52669">MIDPLAMPIFKPLWEAFPYLPGCFAAWRGMSLGEISASAYATADGERRPSDAIVDCMAKHAARSLGNDVGQAVKRYFSRNSAVLSANLHGIDCLPEMVQAVPFFGLDRLAGGTPGAVIPVLSCGGVSLQSSAYPRGLQSFHTDAPARFPLFRSSWQDTVELNAPALAAKDVRSSAAHWRPTRAYEERGLGTVLHHLLDPDTLALKRFGEQAARVNAKLYAALFPDARPVVAYLELEEIARELLIGDLARPDSVLHRALFTPVLREGLLRRLAGVRGCWSPCVASGGELPRTAGNGTAFFWGVDGRGRRHPLRLSPDNGAFEFPGFHLPLVPEAVIGALRDRNIYPGLFVSYMTLALEHGLCCHGGIFLVRYLPTMLHAVRDLFMECGEPLPPLPGRTMLAAFAISMQARETGRLFPAGMLELLTSGGISRADLQRLADLPLEAVLPLSLARWCLDYTPRSQRTPAWEADLRNVAWEGLTIEVS</sequence>
<dbReference type="HOGENOM" id="CLU_481233_0_0_7"/>
<evidence type="ECO:0000313" key="2">
    <source>
        <dbReference type="Proteomes" id="UP000006034"/>
    </source>
</evidence>
<dbReference type="eggNOG" id="ENOG502ZABY">
    <property type="taxonomic scope" value="Bacteria"/>
</dbReference>
<dbReference type="OrthoDB" id="5410773at2"/>
<reference evidence="1 2" key="1">
    <citation type="submission" date="2010-10" db="EMBL/GenBank/DDBJ databases">
        <authorList>
            <consortium name="The Broad Institute Genome Sequencing Platform"/>
            <person name="Ward D."/>
            <person name="Earl A."/>
            <person name="Feldgarden M."/>
            <person name="Young S.K."/>
            <person name="Gargeya S."/>
            <person name="Zeng Q."/>
            <person name="Alvarado L."/>
            <person name="Berlin A."/>
            <person name="Bochicchio J."/>
            <person name="Chapman S.B."/>
            <person name="Chen Z."/>
            <person name="Freedman E."/>
            <person name="Gellesch M."/>
            <person name="Goldberg J."/>
            <person name="Griggs A."/>
            <person name="Gujja S."/>
            <person name="Heilman E."/>
            <person name="Heiman D."/>
            <person name="Howarth C."/>
            <person name="Mehta T."/>
            <person name="Neiman D."/>
            <person name="Pearson M."/>
            <person name="Roberts A."/>
            <person name="Saif S."/>
            <person name="Shea T."/>
            <person name="Shenoy N."/>
            <person name="Sisk P."/>
            <person name="Stolte C."/>
            <person name="Sykes S."/>
            <person name="White J."/>
            <person name="Yandava C."/>
            <person name="Allen-Vercoe E."/>
            <person name="Sibley C."/>
            <person name="Ambrose C.E."/>
            <person name="Strauss J."/>
            <person name="Daigneault M."/>
            <person name="Haas B."/>
            <person name="Nusbaum C."/>
            <person name="Birren B."/>
        </authorList>
    </citation>
    <scope>NUCLEOTIDE SEQUENCE [LARGE SCALE GENOMIC DNA]</scope>
    <source>
        <strain evidence="1 2">3_1_6</strain>
    </source>
</reference>
<dbReference type="Proteomes" id="UP000006034">
    <property type="component" value="Unassembled WGS sequence"/>
</dbReference>
<reference evidence="1 2" key="2">
    <citation type="submission" date="2013-04" db="EMBL/GenBank/DDBJ databases">
        <title>The Genome Sequence of Bilophila wadsworthia 3_1_6.</title>
        <authorList>
            <consortium name="The Broad Institute Genomics Platform"/>
            <person name="Earl A."/>
            <person name="Ward D."/>
            <person name="Feldgarden M."/>
            <person name="Gevers D."/>
            <person name="Sibley C."/>
            <person name="Strauss J."/>
            <person name="Allen-Vercoe E."/>
            <person name="Walker B."/>
            <person name="Young S."/>
            <person name="Zeng Q."/>
            <person name="Gargeya S."/>
            <person name="Fitzgerald M."/>
            <person name="Haas B."/>
            <person name="Abouelleil A."/>
            <person name="Allen A.W."/>
            <person name="Alvarado L."/>
            <person name="Arachchi H.M."/>
            <person name="Berlin A.M."/>
            <person name="Chapman S.B."/>
            <person name="Gainer-Dewar J."/>
            <person name="Goldberg J."/>
            <person name="Griggs A."/>
            <person name="Gujja S."/>
            <person name="Hansen M."/>
            <person name="Howarth C."/>
            <person name="Imamovic A."/>
            <person name="Ireland A."/>
            <person name="Larimer J."/>
            <person name="McCowan C."/>
            <person name="Murphy C."/>
            <person name="Pearson M."/>
            <person name="Poon T.W."/>
            <person name="Priest M."/>
            <person name="Roberts A."/>
            <person name="Saif S."/>
            <person name="Shea T."/>
            <person name="Sisk P."/>
            <person name="Sykes S."/>
            <person name="Wortman J."/>
            <person name="Nusbaum C."/>
            <person name="Birren B."/>
        </authorList>
    </citation>
    <scope>NUCLEOTIDE SEQUENCE [LARGE SCALE GENOMIC DNA]</scope>
    <source>
        <strain evidence="1 2">3_1_6</strain>
    </source>
</reference>
<protein>
    <submittedName>
        <fullName evidence="1">Uncharacterized protein</fullName>
    </submittedName>
</protein>
<accession>E5Y2A7</accession>
<dbReference type="EMBL" id="ADCP02000002">
    <property type="protein sequence ID" value="EFV45874.2"/>
    <property type="molecule type" value="Genomic_DNA"/>
</dbReference>
<organism evidence="1 2">
    <name type="scientific">Bilophila wadsworthia (strain 3_1_6)</name>
    <dbReference type="NCBI Taxonomy" id="563192"/>
    <lineage>
        <taxon>Bacteria</taxon>
        <taxon>Pseudomonadati</taxon>
        <taxon>Thermodesulfobacteriota</taxon>
        <taxon>Desulfovibrionia</taxon>
        <taxon>Desulfovibrionales</taxon>
        <taxon>Desulfovibrionaceae</taxon>
        <taxon>Bilophila</taxon>
    </lineage>
</organism>
<gene>
    <name evidence="1" type="ORF">HMPREF0179_00317</name>
</gene>
<dbReference type="AlphaFoldDB" id="E5Y2A7"/>
<keyword evidence="2" id="KW-1185">Reference proteome</keyword>
<dbReference type="RefSeq" id="WP_016360896.1">
    <property type="nucleotide sequence ID" value="NZ_KE150239.1"/>
</dbReference>
<comment type="caution">
    <text evidence="1">The sequence shown here is derived from an EMBL/GenBank/DDBJ whole genome shotgun (WGS) entry which is preliminary data.</text>
</comment>
<evidence type="ECO:0000313" key="1">
    <source>
        <dbReference type="EMBL" id="EFV45874.2"/>
    </source>
</evidence>
<name>E5Y2A7_BILW3</name>
<proteinExistence type="predicted"/>
<dbReference type="GeneID" id="78086899"/>